<feature type="coiled-coil region" evidence="1">
    <location>
        <begin position="165"/>
        <end position="192"/>
    </location>
</feature>
<proteinExistence type="predicted"/>
<dbReference type="EMBL" id="MK500446">
    <property type="protein sequence ID" value="QBK89911.1"/>
    <property type="molecule type" value="Genomic_DNA"/>
</dbReference>
<keyword evidence="1" id="KW-0175">Coiled coil</keyword>
<protein>
    <submittedName>
        <fullName evidence="2">Uncharacterized protein</fullName>
    </submittedName>
</protein>
<evidence type="ECO:0000256" key="1">
    <source>
        <dbReference type="SAM" id="Coils"/>
    </source>
</evidence>
<organism evidence="2">
    <name type="scientific">Pithovirus LCPAC101</name>
    <dbReference type="NCBI Taxonomy" id="2506586"/>
    <lineage>
        <taxon>Viruses</taxon>
        <taxon>Pithoviruses</taxon>
    </lineage>
</organism>
<name>A0A481Z3G5_9VIRU</name>
<sequence>MFSIFGSAKDVAPEEVFFAVELKASKFIEAINRGSIPLIKELIKNKRNNIGFNKQLLLRTAISARQEEIVKIFLDDYYRRFDMSKINDLAFDASLGGEKEISTVIISSFLDNGYAKPSYDNNKLLKQMDTLGHTDICHKIISHYYFVEKTMKEEKTVDEEGKETVSKVEDSVNELVVKYKEMKKKEEEAKIEADAKIVADAKIAAEAKVVTEAK</sequence>
<evidence type="ECO:0000313" key="2">
    <source>
        <dbReference type="EMBL" id="QBK89911.1"/>
    </source>
</evidence>
<gene>
    <name evidence="2" type="ORF">LCPAC101_01940</name>
</gene>
<reference evidence="2" key="1">
    <citation type="journal article" date="2019" name="MBio">
        <title>Virus Genomes from Deep Sea Sediments Expand the Ocean Megavirome and Support Independent Origins of Viral Gigantism.</title>
        <authorList>
            <person name="Backstrom D."/>
            <person name="Yutin N."/>
            <person name="Jorgensen S.L."/>
            <person name="Dharamshi J."/>
            <person name="Homa F."/>
            <person name="Zaremba-Niedwiedzka K."/>
            <person name="Spang A."/>
            <person name="Wolf Y.I."/>
            <person name="Koonin E.V."/>
            <person name="Ettema T.J."/>
        </authorList>
    </citation>
    <scope>NUCLEOTIDE SEQUENCE</scope>
</reference>
<accession>A0A481Z3G5</accession>